<dbReference type="PANTHER" id="PTHR10259:SF11">
    <property type="entry name" value="THIOPURINE S-METHYLTRANSFERASE"/>
    <property type="match status" value="1"/>
</dbReference>
<accession>A0A2S6H7F2</accession>
<evidence type="ECO:0000313" key="10">
    <source>
        <dbReference type="EMBL" id="PPK73361.1"/>
    </source>
</evidence>
<dbReference type="InterPro" id="IPR008854">
    <property type="entry name" value="TPMT"/>
</dbReference>
<protein>
    <recommendedName>
        <fullName evidence="4 9">Thiopurine S-methyltransferase</fullName>
        <ecNumber evidence="4 9">2.1.1.67</ecNumber>
    </recommendedName>
    <alternativeName>
        <fullName evidence="9">Thiopurine methyltransferase</fullName>
    </alternativeName>
</protein>
<organism evidence="10 11">
    <name type="scientific">Methylobacter tundripaludum</name>
    <dbReference type="NCBI Taxonomy" id="173365"/>
    <lineage>
        <taxon>Bacteria</taxon>
        <taxon>Pseudomonadati</taxon>
        <taxon>Pseudomonadota</taxon>
        <taxon>Gammaproteobacteria</taxon>
        <taxon>Methylococcales</taxon>
        <taxon>Methylococcaceae</taxon>
        <taxon>Methylobacter</taxon>
    </lineage>
</organism>
<dbReference type="SUPFAM" id="SSF53335">
    <property type="entry name" value="S-adenosyl-L-methionine-dependent methyltransferases"/>
    <property type="match status" value="1"/>
</dbReference>
<evidence type="ECO:0000256" key="6">
    <source>
        <dbReference type="ARBA" id="ARBA00022603"/>
    </source>
</evidence>
<comment type="caution">
    <text evidence="10">The sequence shown here is derived from an EMBL/GenBank/DDBJ whole genome shotgun (WGS) entry which is preliminary data.</text>
</comment>
<dbReference type="FunFam" id="3.40.50.150:FF:000101">
    <property type="entry name" value="Thiopurine S-methyltransferase"/>
    <property type="match status" value="1"/>
</dbReference>
<proteinExistence type="inferred from homology"/>
<gene>
    <name evidence="9" type="primary">tpm</name>
    <name evidence="10" type="ORF">B0F88_102346</name>
</gene>
<dbReference type="Pfam" id="PF05724">
    <property type="entry name" value="TPMT"/>
    <property type="match status" value="1"/>
</dbReference>
<evidence type="ECO:0000256" key="2">
    <source>
        <dbReference type="ARBA" id="ARBA00004496"/>
    </source>
</evidence>
<dbReference type="GO" id="GO:0008119">
    <property type="term" value="F:thiopurine S-methyltransferase activity"/>
    <property type="evidence" value="ECO:0007669"/>
    <property type="project" value="UniProtKB-UniRule"/>
</dbReference>
<dbReference type="PIRSF" id="PIRSF023956">
    <property type="entry name" value="Thiopurine_S-methyltransferase"/>
    <property type="match status" value="1"/>
</dbReference>
<evidence type="ECO:0000256" key="1">
    <source>
        <dbReference type="ARBA" id="ARBA00000903"/>
    </source>
</evidence>
<sequence length="224" mass="25633">MIGRDNVLWLQFWRDRRTDFHQQTVNRLLTKFWPSLDLAKGSRVFVPLCGKSLDMIWLAKQGHEVIGVELSPIAVRAFFRENHLKPVRRQVGKFTLWKHGRLSILCGDYFSLTEGDLGPVDTVYDRAALTALPEDIRRRYIAHLSSIVAETAKVFLLTTEDAEEKQSPSQAFGVAEEIKTLYSETYEIDLAHVESAFEINPELPDKPPERIEYKVYRLSGKAAG</sequence>
<dbReference type="AlphaFoldDB" id="A0A2S6H7F2"/>
<feature type="binding site" evidence="9">
    <location>
        <position position="13"/>
    </location>
    <ligand>
        <name>S-adenosyl-L-methionine</name>
        <dbReference type="ChEBI" id="CHEBI:59789"/>
    </ligand>
</feature>
<dbReference type="CDD" id="cd02440">
    <property type="entry name" value="AdoMet_MTases"/>
    <property type="match status" value="1"/>
</dbReference>
<evidence type="ECO:0000256" key="5">
    <source>
        <dbReference type="ARBA" id="ARBA00022490"/>
    </source>
</evidence>
<dbReference type="Gene3D" id="3.40.50.150">
    <property type="entry name" value="Vaccinia Virus protein VP39"/>
    <property type="match status" value="1"/>
</dbReference>
<dbReference type="GO" id="GO:0032259">
    <property type="term" value="P:methylation"/>
    <property type="evidence" value="ECO:0007669"/>
    <property type="project" value="UniProtKB-KW"/>
</dbReference>
<evidence type="ECO:0000256" key="9">
    <source>
        <dbReference type="HAMAP-Rule" id="MF_00812"/>
    </source>
</evidence>
<evidence type="ECO:0000256" key="8">
    <source>
        <dbReference type="ARBA" id="ARBA00022691"/>
    </source>
</evidence>
<comment type="subcellular location">
    <subcellularLocation>
        <location evidence="2 9">Cytoplasm</location>
    </subcellularLocation>
</comment>
<dbReference type="OrthoDB" id="9778208at2"/>
<keyword evidence="7 9" id="KW-0808">Transferase</keyword>
<comment type="similarity">
    <text evidence="3 9">Belongs to the class I-like SAM-binding methyltransferase superfamily. TPMT family.</text>
</comment>
<evidence type="ECO:0000256" key="3">
    <source>
        <dbReference type="ARBA" id="ARBA00008145"/>
    </source>
</evidence>
<feature type="binding site" evidence="9">
    <location>
        <position position="126"/>
    </location>
    <ligand>
        <name>S-adenosyl-L-methionine</name>
        <dbReference type="ChEBI" id="CHEBI:59789"/>
    </ligand>
</feature>
<keyword evidence="8 9" id="KW-0949">S-adenosyl-L-methionine</keyword>
<keyword evidence="6 9" id="KW-0489">Methyltransferase</keyword>
<dbReference type="HAMAP" id="MF_00812">
    <property type="entry name" value="Thiopur_methtran"/>
    <property type="match status" value="1"/>
</dbReference>
<keyword evidence="5 9" id="KW-0963">Cytoplasm</keyword>
<name>A0A2S6H7F2_9GAMM</name>
<dbReference type="EC" id="2.1.1.67" evidence="4 9"/>
<feature type="binding site" evidence="9">
    <location>
        <position position="48"/>
    </location>
    <ligand>
        <name>S-adenosyl-L-methionine</name>
        <dbReference type="ChEBI" id="CHEBI:59789"/>
    </ligand>
</feature>
<dbReference type="PROSITE" id="PS51585">
    <property type="entry name" value="SAM_MT_TPMT"/>
    <property type="match status" value="1"/>
</dbReference>
<dbReference type="Proteomes" id="UP000238071">
    <property type="component" value="Unassembled WGS sequence"/>
</dbReference>
<evidence type="ECO:0000313" key="11">
    <source>
        <dbReference type="Proteomes" id="UP000238071"/>
    </source>
</evidence>
<dbReference type="NCBIfam" id="NF009732">
    <property type="entry name" value="PRK13255.1"/>
    <property type="match status" value="1"/>
</dbReference>
<dbReference type="EMBL" id="PTIY01000002">
    <property type="protein sequence ID" value="PPK73361.1"/>
    <property type="molecule type" value="Genomic_DNA"/>
</dbReference>
<dbReference type="InterPro" id="IPR029063">
    <property type="entry name" value="SAM-dependent_MTases_sf"/>
</dbReference>
<evidence type="ECO:0000256" key="7">
    <source>
        <dbReference type="ARBA" id="ARBA00022679"/>
    </source>
</evidence>
<comment type="catalytic activity">
    <reaction evidence="1 9">
        <text>S-adenosyl-L-methionine + a thiopurine = S-adenosyl-L-homocysteine + a thiopurine S-methylether.</text>
        <dbReference type="EC" id="2.1.1.67"/>
    </reaction>
</comment>
<dbReference type="InterPro" id="IPR025835">
    <property type="entry name" value="Thiopurine_S-MeTrfase"/>
</dbReference>
<dbReference type="PANTHER" id="PTHR10259">
    <property type="entry name" value="THIOPURINE S-METHYLTRANSFERASE"/>
    <property type="match status" value="1"/>
</dbReference>
<reference evidence="10 11" key="1">
    <citation type="submission" date="2018-02" db="EMBL/GenBank/DDBJ databases">
        <title>Subsurface microbial communities from deep shales in Ohio and West Virginia, USA.</title>
        <authorList>
            <person name="Wrighton K."/>
        </authorList>
    </citation>
    <scope>NUCLEOTIDE SEQUENCE [LARGE SCALE GENOMIC DNA]</scope>
    <source>
        <strain evidence="10 11">OWC-G53F</strain>
    </source>
</reference>
<dbReference type="GO" id="GO:0005737">
    <property type="term" value="C:cytoplasm"/>
    <property type="evidence" value="ECO:0007669"/>
    <property type="project" value="UniProtKB-SubCell"/>
</dbReference>
<evidence type="ECO:0000256" key="4">
    <source>
        <dbReference type="ARBA" id="ARBA00011905"/>
    </source>
</evidence>
<keyword evidence="11" id="KW-1185">Reference proteome</keyword>
<dbReference type="RefSeq" id="WP_104422609.1">
    <property type="nucleotide sequence ID" value="NZ_PTIY01000002.1"/>
</dbReference>
<feature type="binding site" evidence="9">
    <location>
        <position position="69"/>
    </location>
    <ligand>
        <name>S-adenosyl-L-methionine</name>
        <dbReference type="ChEBI" id="CHEBI:59789"/>
    </ligand>
</feature>